<dbReference type="Proteomes" id="UP001341840">
    <property type="component" value="Unassembled WGS sequence"/>
</dbReference>
<dbReference type="EMBL" id="JASCZI010030901">
    <property type="protein sequence ID" value="MED6125269.1"/>
    <property type="molecule type" value="Genomic_DNA"/>
</dbReference>
<protein>
    <recommendedName>
        <fullName evidence="3">Secreted protein</fullName>
    </recommendedName>
</protein>
<evidence type="ECO:0000313" key="1">
    <source>
        <dbReference type="EMBL" id="MED6125269.1"/>
    </source>
</evidence>
<reference evidence="1 2" key="1">
    <citation type="journal article" date="2023" name="Plants (Basel)">
        <title>Bridging the Gap: Combining Genomics and Transcriptomics Approaches to Understand Stylosanthes scabra, an Orphan Legume from the Brazilian Caatinga.</title>
        <authorList>
            <person name="Ferreira-Neto J.R.C."/>
            <person name="da Silva M.D."/>
            <person name="Binneck E."/>
            <person name="de Melo N.F."/>
            <person name="da Silva R.H."/>
            <person name="de Melo A.L.T.M."/>
            <person name="Pandolfi V."/>
            <person name="Bustamante F.O."/>
            <person name="Brasileiro-Vidal A.C."/>
            <person name="Benko-Iseppon A.M."/>
        </authorList>
    </citation>
    <scope>NUCLEOTIDE SEQUENCE [LARGE SCALE GENOMIC DNA]</scope>
    <source>
        <tissue evidence="1">Leaves</tissue>
    </source>
</reference>
<proteinExistence type="predicted"/>
<evidence type="ECO:0008006" key="3">
    <source>
        <dbReference type="Google" id="ProtNLM"/>
    </source>
</evidence>
<comment type="caution">
    <text evidence="1">The sequence shown here is derived from an EMBL/GenBank/DDBJ whole genome shotgun (WGS) entry which is preliminary data.</text>
</comment>
<gene>
    <name evidence="1" type="ORF">PIB30_067037</name>
</gene>
<evidence type="ECO:0000313" key="2">
    <source>
        <dbReference type="Proteomes" id="UP001341840"/>
    </source>
</evidence>
<keyword evidence="2" id="KW-1185">Reference proteome</keyword>
<name>A0ABU6RMV7_9FABA</name>
<organism evidence="1 2">
    <name type="scientific">Stylosanthes scabra</name>
    <dbReference type="NCBI Taxonomy" id="79078"/>
    <lineage>
        <taxon>Eukaryota</taxon>
        <taxon>Viridiplantae</taxon>
        <taxon>Streptophyta</taxon>
        <taxon>Embryophyta</taxon>
        <taxon>Tracheophyta</taxon>
        <taxon>Spermatophyta</taxon>
        <taxon>Magnoliopsida</taxon>
        <taxon>eudicotyledons</taxon>
        <taxon>Gunneridae</taxon>
        <taxon>Pentapetalae</taxon>
        <taxon>rosids</taxon>
        <taxon>fabids</taxon>
        <taxon>Fabales</taxon>
        <taxon>Fabaceae</taxon>
        <taxon>Papilionoideae</taxon>
        <taxon>50 kb inversion clade</taxon>
        <taxon>dalbergioids sensu lato</taxon>
        <taxon>Dalbergieae</taxon>
        <taxon>Pterocarpus clade</taxon>
        <taxon>Stylosanthes</taxon>
    </lineage>
</organism>
<accession>A0ABU6RMV7</accession>
<sequence>MMQLEAFLRFFRCVGVKSSALSTVQSCALGFVPLGMLYGGKLSVRHLGGYSKSGRSAVPAFRDLLAVPLSDWFPSCRGQFLPLSVILPAGSTREICLGSLPLSWVAF</sequence>